<name>A0ABR4H068_9EURO</name>
<dbReference type="EMBL" id="JBFXLT010000118">
    <property type="protein sequence ID" value="KAL2808228.1"/>
    <property type="molecule type" value="Genomic_DNA"/>
</dbReference>
<evidence type="ECO:0000313" key="3">
    <source>
        <dbReference type="Proteomes" id="UP001610334"/>
    </source>
</evidence>
<evidence type="ECO:0000256" key="1">
    <source>
        <dbReference type="SAM" id="MobiDB-lite"/>
    </source>
</evidence>
<protein>
    <submittedName>
        <fullName evidence="2">Uncharacterized protein</fullName>
    </submittedName>
</protein>
<dbReference type="Proteomes" id="UP001610334">
    <property type="component" value="Unassembled WGS sequence"/>
</dbReference>
<keyword evidence="3" id="KW-1185">Reference proteome</keyword>
<evidence type="ECO:0000313" key="2">
    <source>
        <dbReference type="EMBL" id="KAL2808228.1"/>
    </source>
</evidence>
<sequence length="65" mass="7171">MRQVQSARKLREPTHAIPTGSSASALRDSLIKAATDEHFAKGIWEILADAQASIPLRKPTCVPFW</sequence>
<proteinExistence type="predicted"/>
<feature type="region of interest" description="Disordered" evidence="1">
    <location>
        <begin position="1"/>
        <end position="23"/>
    </location>
</feature>
<reference evidence="2 3" key="1">
    <citation type="submission" date="2024-07" db="EMBL/GenBank/DDBJ databases">
        <title>Section-level genome sequencing and comparative genomics of Aspergillus sections Usti and Cavernicolus.</title>
        <authorList>
            <consortium name="Lawrence Berkeley National Laboratory"/>
            <person name="Nybo J.L."/>
            <person name="Vesth T.C."/>
            <person name="Theobald S."/>
            <person name="Frisvad J.C."/>
            <person name="Larsen T.O."/>
            <person name="Kjaerboelling I."/>
            <person name="Rothschild-Mancinelli K."/>
            <person name="Lyhne E.K."/>
            <person name="Kogle M.E."/>
            <person name="Barry K."/>
            <person name="Clum A."/>
            <person name="Na H."/>
            <person name="Ledsgaard L."/>
            <person name="Lin J."/>
            <person name="Lipzen A."/>
            <person name="Kuo A."/>
            <person name="Riley R."/>
            <person name="Mondo S."/>
            <person name="Labutti K."/>
            <person name="Haridas S."/>
            <person name="Pangalinan J."/>
            <person name="Salamov A.A."/>
            <person name="Simmons B.A."/>
            <person name="Magnuson J.K."/>
            <person name="Chen J."/>
            <person name="Drula E."/>
            <person name="Henrissat B."/>
            <person name="Wiebenga A."/>
            <person name="Lubbers R.J."/>
            <person name="Gomes A.C."/>
            <person name="Makela M.R."/>
            <person name="Stajich J."/>
            <person name="Grigoriev I.V."/>
            <person name="Mortensen U.H."/>
            <person name="De Vries R.P."/>
            <person name="Baker S.E."/>
            <person name="Andersen M.R."/>
        </authorList>
    </citation>
    <scope>NUCLEOTIDE SEQUENCE [LARGE SCALE GENOMIC DNA]</scope>
    <source>
        <strain evidence="2 3">CBS 588.65</strain>
    </source>
</reference>
<accession>A0ABR4H068</accession>
<organism evidence="2 3">
    <name type="scientific">Aspergillus granulosus</name>
    <dbReference type="NCBI Taxonomy" id="176169"/>
    <lineage>
        <taxon>Eukaryota</taxon>
        <taxon>Fungi</taxon>
        <taxon>Dikarya</taxon>
        <taxon>Ascomycota</taxon>
        <taxon>Pezizomycotina</taxon>
        <taxon>Eurotiomycetes</taxon>
        <taxon>Eurotiomycetidae</taxon>
        <taxon>Eurotiales</taxon>
        <taxon>Aspergillaceae</taxon>
        <taxon>Aspergillus</taxon>
        <taxon>Aspergillus subgen. Nidulantes</taxon>
    </lineage>
</organism>
<gene>
    <name evidence="2" type="ORF">BJX63DRAFT_409945</name>
</gene>
<comment type="caution">
    <text evidence="2">The sequence shown here is derived from an EMBL/GenBank/DDBJ whole genome shotgun (WGS) entry which is preliminary data.</text>
</comment>